<comment type="subcellular location">
    <subcellularLocation>
        <location evidence="1">Cell membrane</location>
        <topology evidence="1">Multi-pass membrane protein</topology>
    </subcellularLocation>
</comment>
<feature type="transmembrane region" description="Helical" evidence="6">
    <location>
        <begin position="307"/>
        <end position="328"/>
    </location>
</feature>
<dbReference type="PROSITE" id="PS50928">
    <property type="entry name" value="ABC_TM1"/>
    <property type="match status" value="1"/>
</dbReference>
<dbReference type="InterPro" id="IPR000515">
    <property type="entry name" value="MetI-like"/>
</dbReference>
<evidence type="ECO:0000256" key="4">
    <source>
        <dbReference type="ARBA" id="ARBA00022989"/>
    </source>
</evidence>
<name>A0ABS6DQ49_9MOLU</name>
<feature type="transmembrane region" description="Helical" evidence="6">
    <location>
        <begin position="356"/>
        <end position="375"/>
    </location>
</feature>
<evidence type="ECO:0000256" key="3">
    <source>
        <dbReference type="ARBA" id="ARBA00022692"/>
    </source>
</evidence>
<feature type="domain" description="ABC transmembrane type-1" evidence="7">
    <location>
        <begin position="181"/>
        <end position="375"/>
    </location>
</feature>
<accession>A0ABS6DQ49</accession>
<dbReference type="RefSeq" id="WP_216488755.1">
    <property type="nucleotide sequence ID" value="NZ_JAHMHH010000001.1"/>
</dbReference>
<dbReference type="InterPro" id="IPR050366">
    <property type="entry name" value="BP-dependent_transpt_permease"/>
</dbReference>
<evidence type="ECO:0000256" key="1">
    <source>
        <dbReference type="ARBA" id="ARBA00004651"/>
    </source>
</evidence>
<dbReference type="PANTHER" id="PTHR43386:SF1">
    <property type="entry name" value="D,D-DIPEPTIDE TRANSPORT SYSTEM PERMEASE PROTEIN DDPC-RELATED"/>
    <property type="match status" value="1"/>
</dbReference>
<feature type="transmembrane region" description="Helical" evidence="6">
    <location>
        <begin position="185"/>
        <end position="213"/>
    </location>
</feature>
<dbReference type="EMBL" id="JAHMHH010000001">
    <property type="protein sequence ID" value="MBU4692301.1"/>
    <property type="molecule type" value="Genomic_DNA"/>
</dbReference>
<evidence type="ECO:0000313" key="9">
    <source>
        <dbReference type="Proteomes" id="UP000718793"/>
    </source>
</evidence>
<feature type="transmembrane region" description="Helical" evidence="6">
    <location>
        <begin position="40"/>
        <end position="59"/>
    </location>
</feature>
<dbReference type="CDD" id="cd06261">
    <property type="entry name" value="TM_PBP2"/>
    <property type="match status" value="1"/>
</dbReference>
<evidence type="ECO:0000256" key="6">
    <source>
        <dbReference type="SAM" id="Phobius"/>
    </source>
</evidence>
<keyword evidence="4 6" id="KW-1133">Transmembrane helix</keyword>
<evidence type="ECO:0000259" key="7">
    <source>
        <dbReference type="PROSITE" id="PS50928"/>
    </source>
</evidence>
<gene>
    <name evidence="8" type="ORF">KQ875_01660</name>
</gene>
<comment type="caution">
    <text evidence="8">The sequence shown here is derived from an EMBL/GenBank/DDBJ whole genome shotgun (WGS) entry which is preliminary data.</text>
</comment>
<keyword evidence="2" id="KW-0813">Transport</keyword>
<dbReference type="PANTHER" id="PTHR43386">
    <property type="entry name" value="OLIGOPEPTIDE TRANSPORT SYSTEM PERMEASE PROTEIN APPC"/>
    <property type="match status" value="1"/>
</dbReference>
<dbReference type="Proteomes" id="UP000718793">
    <property type="component" value="Unassembled WGS sequence"/>
</dbReference>
<evidence type="ECO:0000313" key="8">
    <source>
        <dbReference type="EMBL" id="MBU4692301.1"/>
    </source>
</evidence>
<sequence length="386" mass="44527">MSNLFTFSTQQIKNTNNLFIPTNSFKLYWKRFFNLKINKILFVLFLVLLFTLVISTFFIKNNPFISIDENTNLVNNLPSVFSQEITKNFHRGTELDFIRNVAELEQKNALNEHRDVIFSIIFDSSKDVGGNQTIHTDIVTLKYNPYNLLKAINYLNDANINIPKGLYLGTNSQGIDIFSRIIATLWITFLSIIFAIFINIFLAFNLALLVNLYSHNIVIKFIDKTLTSLTIIPEIIWIFLLSVFLGTYWYSLLFILILVCWMSYYNLLKQEINILLNSEFIVAIKSTGVSNIRLAYNHIFKHVVPNLLILLVERFSINILMLSSLAFLDFLSETNNLNIGTTLREAITLFSENPPYLLIISVYTVLFSLILKLLSTNLASAYNPKY</sequence>
<protein>
    <submittedName>
        <fullName evidence="8">Peptide ABC transporter permease</fullName>
    </submittedName>
</protein>
<evidence type="ECO:0000256" key="2">
    <source>
        <dbReference type="ARBA" id="ARBA00022448"/>
    </source>
</evidence>
<reference evidence="8" key="1">
    <citation type="submission" date="2021-06" db="EMBL/GenBank/DDBJ databases">
        <title>Novel Mycoplasma species detected in California sea lions (Zalophus californianus) from the USA.</title>
        <authorList>
            <person name="Volokhov D.V."/>
            <person name="Furtak V.A."/>
            <person name="Zagorodnyaya T.A."/>
        </authorList>
    </citation>
    <scope>NUCLEOTIDE SEQUENCE [LARGE SCALE GENOMIC DNA]</scope>
    <source>
        <strain evidence="8">CSL 5346</strain>
    </source>
</reference>
<organism evidence="8 9">
    <name type="scientific">Mycoplasma zalophi</name>
    <dbReference type="NCBI Taxonomy" id="191287"/>
    <lineage>
        <taxon>Bacteria</taxon>
        <taxon>Bacillati</taxon>
        <taxon>Mycoplasmatota</taxon>
        <taxon>Mollicutes</taxon>
        <taxon>Mycoplasmataceae</taxon>
        <taxon>Mycoplasma</taxon>
    </lineage>
</organism>
<keyword evidence="5 6" id="KW-0472">Membrane</keyword>
<evidence type="ECO:0000256" key="5">
    <source>
        <dbReference type="ARBA" id="ARBA00023136"/>
    </source>
</evidence>
<keyword evidence="9" id="KW-1185">Reference proteome</keyword>
<keyword evidence="3 6" id="KW-0812">Transmembrane</keyword>
<proteinExistence type="predicted"/>